<reference evidence="15 16" key="1">
    <citation type="journal article" date="2020" name="Front. Plant Sci.">
        <title>Isolation of Rhizosphere Bacteria That Improve Quality and Water Stress Tolerance in Greenhouse Ornamentals.</title>
        <authorList>
            <person name="Nordstedt N.P."/>
            <person name="Jones M.L."/>
        </authorList>
    </citation>
    <scope>NUCLEOTIDE SEQUENCE [LARGE SCALE GENOMIC DNA]</scope>
    <source>
        <strain evidence="15 16">C6C2</strain>
    </source>
</reference>
<comment type="subcellular location">
    <subcellularLocation>
        <location evidence="1">Cell inner membrane</location>
        <topology evidence="1">Multi-pass membrane protein</topology>
    </subcellularLocation>
</comment>
<evidence type="ECO:0000256" key="10">
    <source>
        <dbReference type="ARBA" id="ARBA00029447"/>
    </source>
</evidence>
<dbReference type="Proteomes" id="UP000536746">
    <property type="component" value="Unassembled WGS sequence"/>
</dbReference>
<evidence type="ECO:0000256" key="12">
    <source>
        <dbReference type="SAM" id="Phobius"/>
    </source>
</evidence>
<dbReference type="PRINTS" id="PR00260">
    <property type="entry name" value="CHEMTRNSDUCR"/>
</dbReference>
<evidence type="ECO:0000313" key="16">
    <source>
        <dbReference type="Proteomes" id="UP000536746"/>
    </source>
</evidence>
<keyword evidence="5" id="KW-0997">Cell inner membrane</keyword>
<evidence type="ECO:0000256" key="6">
    <source>
        <dbReference type="ARBA" id="ARBA00022692"/>
    </source>
</evidence>
<evidence type="ECO:0000256" key="3">
    <source>
        <dbReference type="ARBA" id="ARBA00022481"/>
    </source>
</evidence>
<dbReference type="InterPro" id="IPR003660">
    <property type="entry name" value="HAMP_dom"/>
</dbReference>
<dbReference type="PANTHER" id="PTHR43531:SF14">
    <property type="entry name" value="METHYL-ACCEPTING CHEMOTAXIS PROTEIN I-RELATED"/>
    <property type="match status" value="1"/>
</dbReference>
<evidence type="ECO:0000256" key="4">
    <source>
        <dbReference type="ARBA" id="ARBA00022500"/>
    </source>
</evidence>
<keyword evidence="4" id="KW-0145">Chemotaxis</keyword>
<dbReference type="Pfam" id="PF02203">
    <property type="entry name" value="TarH"/>
    <property type="match status" value="1"/>
</dbReference>
<keyword evidence="16" id="KW-1185">Reference proteome</keyword>
<dbReference type="InterPro" id="IPR051310">
    <property type="entry name" value="MCP_chemotaxis"/>
</dbReference>
<dbReference type="Pfam" id="PF00015">
    <property type="entry name" value="MCPsignal"/>
    <property type="match status" value="1"/>
</dbReference>
<comment type="similarity">
    <text evidence="10">Belongs to the methyl-accepting chemotaxis (MCP) protein family.</text>
</comment>
<dbReference type="SMART" id="SM00283">
    <property type="entry name" value="MA"/>
    <property type="match status" value="1"/>
</dbReference>
<name>A0ABX2M041_9BURK</name>
<evidence type="ECO:0000259" key="13">
    <source>
        <dbReference type="PROSITE" id="PS50111"/>
    </source>
</evidence>
<keyword evidence="3" id="KW-0488">Methylation</keyword>
<comment type="caution">
    <text evidence="15">The sequence shown here is derived from an EMBL/GenBank/DDBJ whole genome shotgun (WGS) entry which is preliminary data.</text>
</comment>
<dbReference type="InterPro" id="IPR004089">
    <property type="entry name" value="MCPsignal_dom"/>
</dbReference>
<feature type="domain" description="HAMP" evidence="14">
    <location>
        <begin position="210"/>
        <end position="262"/>
    </location>
</feature>
<organism evidence="15 16">
    <name type="scientific">Herbaspirillum robiniae</name>
    <dbReference type="NCBI Taxonomy" id="2014887"/>
    <lineage>
        <taxon>Bacteria</taxon>
        <taxon>Pseudomonadati</taxon>
        <taxon>Pseudomonadota</taxon>
        <taxon>Betaproteobacteria</taxon>
        <taxon>Burkholderiales</taxon>
        <taxon>Oxalobacteraceae</taxon>
        <taxon>Herbaspirillum</taxon>
    </lineage>
</organism>
<keyword evidence="6 12" id="KW-0812">Transmembrane</keyword>
<dbReference type="PROSITE" id="PS50111">
    <property type="entry name" value="CHEMOTAXIS_TRANSDUC_2"/>
    <property type="match status" value="1"/>
</dbReference>
<dbReference type="InterPro" id="IPR004090">
    <property type="entry name" value="Chemotax_Me-accpt_rcpt"/>
</dbReference>
<dbReference type="PROSITE" id="PS50885">
    <property type="entry name" value="HAMP"/>
    <property type="match status" value="1"/>
</dbReference>
<keyword evidence="2" id="KW-1003">Cell membrane</keyword>
<accession>A0ABX2M041</accession>
<gene>
    <name evidence="15" type="ORF">HNO84_17110</name>
</gene>
<evidence type="ECO:0000313" key="15">
    <source>
        <dbReference type="EMBL" id="NUU03329.1"/>
    </source>
</evidence>
<keyword evidence="9 11" id="KW-0807">Transducer</keyword>
<keyword evidence="8 12" id="KW-0472">Membrane</keyword>
<feature type="domain" description="Methyl-accepting transducer" evidence="13">
    <location>
        <begin position="267"/>
        <end position="496"/>
    </location>
</feature>
<dbReference type="Gene3D" id="1.10.287.950">
    <property type="entry name" value="Methyl-accepting chemotaxis protein"/>
    <property type="match status" value="1"/>
</dbReference>
<feature type="transmembrane region" description="Helical" evidence="12">
    <location>
        <begin position="183"/>
        <end position="209"/>
    </location>
</feature>
<dbReference type="EMBL" id="JABFMT010000020">
    <property type="protein sequence ID" value="NUU03329.1"/>
    <property type="molecule type" value="Genomic_DNA"/>
</dbReference>
<evidence type="ECO:0000256" key="5">
    <source>
        <dbReference type="ARBA" id="ARBA00022519"/>
    </source>
</evidence>
<sequence length="531" mass="55217">MLRNLTIRASLVWGMGFLSAMLLVLGALGLFSLHGSNGELRAMYADRLLPMQQLSQVMAALDRSRSGIAAAILNPADVESDMRALEQSLRAGEAAWKAYAASALTEQERALAADFARCYEQLKKDGVMPAMEAVRSFNIPGATELYSQNLAPLHQQAGAPMTRLIALQQEAGRAIYEASQQRYHAIFAACLAAMCAGLGFALLMGVLLVRAISRPLAQAVGIAEGVAAGDLGQHIAAAGDNETGKLMQALATMNANLVGIVAKVHQSTRAIAAASAEIGNGNRDLSERTERQAASLEETASLMETLTATVRQNAEGAQQANAMAQQAAGVAADGGAVVAQVVDTMSAINAASRKIVEIIAVIDSIAFQTNILALNAAVEAARAGEQGRGFAVVASEVRALAQRSAAAAREIKGLIGDTVGKVDAGSRLVEKAGATMQQVMDSINNVTQVVASIADASDDQRHGIEQINQAIAQMDEGTQQNAALVEQAAASAMALQLQARELAAAVGAFRIAPAAEAVPPEPSPELRLLPA</sequence>
<dbReference type="InterPro" id="IPR003122">
    <property type="entry name" value="Tar_rcpt_lig-bd"/>
</dbReference>
<evidence type="ECO:0000256" key="2">
    <source>
        <dbReference type="ARBA" id="ARBA00022475"/>
    </source>
</evidence>
<dbReference type="SMART" id="SM00304">
    <property type="entry name" value="HAMP"/>
    <property type="match status" value="1"/>
</dbReference>
<evidence type="ECO:0000256" key="8">
    <source>
        <dbReference type="ARBA" id="ARBA00023136"/>
    </source>
</evidence>
<dbReference type="RefSeq" id="WP_079216334.1">
    <property type="nucleotide sequence ID" value="NZ_CP018845.1"/>
</dbReference>
<proteinExistence type="inferred from homology"/>
<protein>
    <submittedName>
        <fullName evidence="15">HAMP domain-containing protein</fullName>
    </submittedName>
</protein>
<feature type="transmembrane region" description="Helical" evidence="12">
    <location>
        <begin position="12"/>
        <end position="33"/>
    </location>
</feature>
<evidence type="ECO:0000256" key="1">
    <source>
        <dbReference type="ARBA" id="ARBA00004429"/>
    </source>
</evidence>
<evidence type="ECO:0000256" key="9">
    <source>
        <dbReference type="ARBA" id="ARBA00023224"/>
    </source>
</evidence>
<keyword evidence="7 12" id="KW-1133">Transmembrane helix</keyword>
<dbReference type="SUPFAM" id="SSF58104">
    <property type="entry name" value="Methyl-accepting chemotaxis protein (MCP) signaling domain"/>
    <property type="match status" value="1"/>
</dbReference>
<evidence type="ECO:0000256" key="7">
    <source>
        <dbReference type="ARBA" id="ARBA00022989"/>
    </source>
</evidence>
<evidence type="ECO:0000256" key="11">
    <source>
        <dbReference type="PROSITE-ProRule" id="PRU00284"/>
    </source>
</evidence>
<evidence type="ECO:0000259" key="14">
    <source>
        <dbReference type="PROSITE" id="PS50885"/>
    </source>
</evidence>
<dbReference type="PANTHER" id="PTHR43531">
    <property type="entry name" value="PROTEIN ICFG"/>
    <property type="match status" value="1"/>
</dbReference>